<dbReference type="GO" id="GO:0016251">
    <property type="term" value="F:RNA polymerase II general transcription initiation factor activity"/>
    <property type="evidence" value="ECO:0007669"/>
    <property type="project" value="TreeGrafter"/>
</dbReference>
<evidence type="ECO:0000256" key="4">
    <source>
        <dbReference type="ARBA" id="ARBA00023163"/>
    </source>
</evidence>
<dbReference type="GO" id="GO:0000124">
    <property type="term" value="C:SAGA complex"/>
    <property type="evidence" value="ECO:0007669"/>
    <property type="project" value="TreeGrafter"/>
</dbReference>
<dbReference type="InterPro" id="IPR003162">
    <property type="entry name" value="TFIID-31"/>
</dbReference>
<dbReference type="GO" id="GO:0005669">
    <property type="term" value="C:transcription factor TFIID complex"/>
    <property type="evidence" value="ECO:0007669"/>
    <property type="project" value="TreeGrafter"/>
</dbReference>
<keyword evidence="3" id="KW-0805">Transcription regulation</keyword>
<feature type="compositionally biased region" description="Acidic residues" evidence="6">
    <location>
        <begin position="184"/>
        <end position="210"/>
    </location>
</feature>
<organism evidence="7 8">
    <name type="scientific">Sistotremastrum suecicum HHB10207 ss-3</name>
    <dbReference type="NCBI Taxonomy" id="1314776"/>
    <lineage>
        <taxon>Eukaryota</taxon>
        <taxon>Fungi</taxon>
        <taxon>Dikarya</taxon>
        <taxon>Basidiomycota</taxon>
        <taxon>Agaricomycotina</taxon>
        <taxon>Agaricomycetes</taxon>
        <taxon>Sistotremastrales</taxon>
        <taxon>Sistotremastraceae</taxon>
        <taxon>Sistotremastrum</taxon>
    </lineage>
</organism>
<dbReference type="GO" id="GO:0003713">
    <property type="term" value="F:transcription coactivator activity"/>
    <property type="evidence" value="ECO:0007669"/>
    <property type="project" value="TreeGrafter"/>
</dbReference>
<dbReference type="CDD" id="cd07979">
    <property type="entry name" value="HFD_TAF9"/>
    <property type="match status" value="1"/>
</dbReference>
<feature type="region of interest" description="Disordered" evidence="6">
    <location>
        <begin position="124"/>
        <end position="237"/>
    </location>
</feature>
<evidence type="ECO:0000256" key="2">
    <source>
        <dbReference type="ARBA" id="ARBA00007646"/>
    </source>
</evidence>
<evidence type="ECO:0000313" key="8">
    <source>
        <dbReference type="Proteomes" id="UP000076798"/>
    </source>
</evidence>
<dbReference type="PANTHER" id="PTHR48068">
    <property type="entry name" value="TAF9 RNA POLYMERASE II, TATA BOX-BINDING PROTEIN (TBP)-ASSOCIATED FACTOR"/>
    <property type="match status" value="1"/>
</dbReference>
<dbReference type="EMBL" id="KV428043">
    <property type="protein sequence ID" value="KZT39671.1"/>
    <property type="molecule type" value="Genomic_DNA"/>
</dbReference>
<evidence type="ECO:0000256" key="1">
    <source>
        <dbReference type="ARBA" id="ARBA00004123"/>
    </source>
</evidence>
<name>A0A166EJP8_9AGAM</name>
<dbReference type="GO" id="GO:0051123">
    <property type="term" value="P:RNA polymerase II preinitiation complex assembly"/>
    <property type="evidence" value="ECO:0007669"/>
    <property type="project" value="TreeGrafter"/>
</dbReference>
<protein>
    <submittedName>
        <fullName evidence="7">TFIID-31kDa-domain-containing protein</fullName>
    </submittedName>
</protein>
<dbReference type="Proteomes" id="UP000076798">
    <property type="component" value="Unassembled WGS sequence"/>
</dbReference>
<dbReference type="SUPFAM" id="SSF47113">
    <property type="entry name" value="Histone-fold"/>
    <property type="match status" value="1"/>
</dbReference>
<dbReference type="InterPro" id="IPR009072">
    <property type="entry name" value="Histone-fold"/>
</dbReference>
<dbReference type="Pfam" id="PF02291">
    <property type="entry name" value="TFIID-31kDa"/>
    <property type="match status" value="1"/>
</dbReference>
<keyword evidence="4" id="KW-0804">Transcription</keyword>
<dbReference type="Gene3D" id="1.10.20.10">
    <property type="entry name" value="Histone, subunit A"/>
    <property type="match status" value="1"/>
</dbReference>
<keyword evidence="5" id="KW-0539">Nucleus</keyword>
<keyword evidence="8" id="KW-1185">Reference proteome</keyword>
<feature type="compositionally biased region" description="Acidic residues" evidence="6">
    <location>
        <begin position="137"/>
        <end position="164"/>
    </location>
</feature>
<reference evidence="7 8" key="1">
    <citation type="journal article" date="2016" name="Mol. Biol. Evol.">
        <title>Comparative Genomics of Early-Diverging Mushroom-Forming Fungi Provides Insights into the Origins of Lignocellulose Decay Capabilities.</title>
        <authorList>
            <person name="Nagy L.G."/>
            <person name="Riley R."/>
            <person name="Tritt A."/>
            <person name="Adam C."/>
            <person name="Daum C."/>
            <person name="Floudas D."/>
            <person name="Sun H."/>
            <person name="Yadav J.S."/>
            <person name="Pangilinan J."/>
            <person name="Larsson K.H."/>
            <person name="Matsuura K."/>
            <person name="Barry K."/>
            <person name="Labutti K."/>
            <person name="Kuo R."/>
            <person name="Ohm R.A."/>
            <person name="Bhattacharya S.S."/>
            <person name="Shirouzu T."/>
            <person name="Yoshinaga Y."/>
            <person name="Martin F.M."/>
            <person name="Grigoriev I.V."/>
            <person name="Hibbett D.S."/>
        </authorList>
    </citation>
    <scope>NUCLEOTIDE SEQUENCE [LARGE SCALE GENOMIC DNA]</scope>
    <source>
        <strain evidence="7 8">HHB10207 ss-3</strain>
    </source>
</reference>
<sequence>MPPDTLPATARSIALLLAANPAVNDSQPGVLHQLLEFSHRYTTQVLTDALVYAEHAGRAGKIEVDDITLAIQAKVGWEMGGRVPKEFILSLASQTNAIPLPAVPEVFGVRLPAQKDRLTAVDFDIVPTHPPPGVQLYEEEVEEEIEEEGGDADEDEDDEMEEMDVSAPTNVNPPKSPSEGDSPVPDDDMDGADEDDNLFADEDKDEDGAEAGEPASTDAAQTNGGVKRKLMEDDDYD</sequence>
<evidence type="ECO:0000256" key="6">
    <source>
        <dbReference type="SAM" id="MobiDB-lite"/>
    </source>
</evidence>
<dbReference type="PANTHER" id="PTHR48068:SF4">
    <property type="entry name" value="TATA-BOX BINDING PROTEIN ASSOCIATED FACTOR 9"/>
    <property type="match status" value="1"/>
</dbReference>
<dbReference type="GO" id="GO:0046982">
    <property type="term" value="F:protein heterodimerization activity"/>
    <property type="evidence" value="ECO:0007669"/>
    <property type="project" value="InterPro"/>
</dbReference>
<dbReference type="AlphaFoldDB" id="A0A166EJP8"/>
<evidence type="ECO:0000313" key="7">
    <source>
        <dbReference type="EMBL" id="KZT39671.1"/>
    </source>
</evidence>
<gene>
    <name evidence="7" type="ORF">SISSUDRAFT_1045372</name>
</gene>
<evidence type="ECO:0000256" key="5">
    <source>
        <dbReference type="ARBA" id="ARBA00023242"/>
    </source>
</evidence>
<dbReference type="OrthoDB" id="341924at2759"/>
<evidence type="ECO:0000256" key="3">
    <source>
        <dbReference type="ARBA" id="ARBA00023015"/>
    </source>
</evidence>
<comment type="subcellular location">
    <subcellularLocation>
        <location evidence="1">Nucleus</location>
    </subcellularLocation>
</comment>
<dbReference type="STRING" id="1314776.A0A166EJP8"/>
<proteinExistence type="inferred from homology"/>
<accession>A0A166EJP8</accession>
<comment type="similarity">
    <text evidence="2">Belongs to the TAF9 family.</text>
</comment>
<dbReference type="InterPro" id="IPR051431">
    <property type="entry name" value="TFIID_subunit_9"/>
</dbReference>